<organism evidence="2 3">
    <name type="scientific">Cladophialophora carrionii CBS 160.54</name>
    <dbReference type="NCBI Taxonomy" id="1279043"/>
    <lineage>
        <taxon>Eukaryota</taxon>
        <taxon>Fungi</taxon>
        <taxon>Dikarya</taxon>
        <taxon>Ascomycota</taxon>
        <taxon>Pezizomycotina</taxon>
        <taxon>Eurotiomycetes</taxon>
        <taxon>Chaetothyriomycetidae</taxon>
        <taxon>Chaetothyriales</taxon>
        <taxon>Herpotrichiellaceae</taxon>
        <taxon>Cladophialophora</taxon>
    </lineage>
</organism>
<dbReference type="GeneID" id="19987698"/>
<evidence type="ECO:0000313" key="3">
    <source>
        <dbReference type="Proteomes" id="UP000030678"/>
    </source>
</evidence>
<reference evidence="2 3" key="1">
    <citation type="submission" date="2013-03" db="EMBL/GenBank/DDBJ databases">
        <title>The Genome Sequence of Cladophialophora carrionii CBS 160.54.</title>
        <authorList>
            <consortium name="The Broad Institute Genomics Platform"/>
            <person name="Cuomo C."/>
            <person name="de Hoog S."/>
            <person name="Gorbushina A."/>
            <person name="Walker B."/>
            <person name="Young S.K."/>
            <person name="Zeng Q."/>
            <person name="Gargeya S."/>
            <person name="Fitzgerald M."/>
            <person name="Haas B."/>
            <person name="Abouelleil A."/>
            <person name="Allen A.W."/>
            <person name="Alvarado L."/>
            <person name="Arachchi H.M."/>
            <person name="Berlin A.M."/>
            <person name="Chapman S.B."/>
            <person name="Gainer-Dewar J."/>
            <person name="Goldberg J."/>
            <person name="Griggs A."/>
            <person name="Gujja S."/>
            <person name="Hansen M."/>
            <person name="Howarth C."/>
            <person name="Imamovic A."/>
            <person name="Ireland A."/>
            <person name="Larimer J."/>
            <person name="McCowan C."/>
            <person name="Murphy C."/>
            <person name="Pearson M."/>
            <person name="Poon T.W."/>
            <person name="Priest M."/>
            <person name="Roberts A."/>
            <person name="Saif S."/>
            <person name="Shea T."/>
            <person name="Sisk P."/>
            <person name="Sykes S."/>
            <person name="Wortman J."/>
            <person name="Nusbaum C."/>
            <person name="Birren B."/>
        </authorList>
    </citation>
    <scope>NUCLEOTIDE SEQUENCE [LARGE SCALE GENOMIC DNA]</scope>
    <source>
        <strain evidence="2 3">CBS 160.54</strain>
    </source>
</reference>
<name>V9CZD9_9EURO</name>
<dbReference type="InterPro" id="IPR044053">
    <property type="entry name" value="AsaB-like"/>
</dbReference>
<dbReference type="PANTHER" id="PTHR34598">
    <property type="entry name" value="BLL6449 PROTEIN"/>
    <property type="match status" value="1"/>
</dbReference>
<dbReference type="AlphaFoldDB" id="V9CZD9"/>
<dbReference type="GO" id="GO:0016491">
    <property type="term" value="F:oxidoreductase activity"/>
    <property type="evidence" value="ECO:0007669"/>
    <property type="project" value="InterPro"/>
</dbReference>
<accession>V9CZD9</accession>
<comment type="similarity">
    <text evidence="1">Belongs to the asaB hydroxylase/desaturase family.</text>
</comment>
<dbReference type="Proteomes" id="UP000030678">
    <property type="component" value="Unassembled WGS sequence"/>
</dbReference>
<dbReference type="RefSeq" id="XP_008731732.1">
    <property type="nucleotide sequence ID" value="XM_008733510.1"/>
</dbReference>
<proteinExistence type="inferred from homology"/>
<dbReference type="VEuPathDB" id="FungiDB:G647_09205"/>
<dbReference type="NCBIfam" id="NF041278">
    <property type="entry name" value="CmcJ_NvfI_EfuI"/>
    <property type="match status" value="1"/>
</dbReference>
<sequence>MATNVRGTVRFLADLPLYGTEKPYRLLLPAGIENGNIKTHNLVYEETEISCIRDLRGHEAEFDIDSAGFEVVQHCSGFTTAATGQELLDGYKRETEQFLLRHFGASYVYCWDALVRKRKQAVREQFNIRDRLVENIPVYHAHNDETFSRGWESLSFRLGEDRYRRFLESGCRIRMVNTWRSLVDSLEDNPLTLCDWRSIDPRKDLIESDQIVPSRETEIYHIFARPHHRWHWLSRQRRDEVYIFLQFDTRADGNARCR</sequence>
<dbReference type="PANTHER" id="PTHR34598:SF3">
    <property type="entry name" value="OXIDOREDUCTASE AN1597"/>
    <property type="match status" value="1"/>
</dbReference>
<gene>
    <name evidence="2" type="ORF">G647_09205</name>
</gene>
<dbReference type="HOGENOM" id="CLU_042688_0_0_1"/>
<protein>
    <submittedName>
        <fullName evidence="2">Uncharacterized protein</fullName>
    </submittedName>
</protein>
<dbReference type="EMBL" id="KB822710">
    <property type="protein sequence ID" value="ETI19373.1"/>
    <property type="molecule type" value="Genomic_DNA"/>
</dbReference>
<evidence type="ECO:0000256" key="1">
    <source>
        <dbReference type="ARBA" id="ARBA00023604"/>
    </source>
</evidence>
<evidence type="ECO:0000313" key="2">
    <source>
        <dbReference type="EMBL" id="ETI19373.1"/>
    </source>
</evidence>